<evidence type="ECO:0000259" key="1">
    <source>
        <dbReference type="Pfam" id="PF07452"/>
    </source>
</evidence>
<proteinExistence type="predicted"/>
<sequence length="66" mass="7168">MPLTRNIKKGIFNGILCSVTLTDQDLQGPLAGKKIETLIYAMGMGNIFINIASGSYPEGEIRGQLR</sequence>
<reference evidence="2" key="1">
    <citation type="journal article" date="2020" name="mSystems">
        <title>Genome- and Community-Level Interaction Insights into Carbon Utilization and Element Cycling Functions of Hydrothermarchaeota in Hydrothermal Sediment.</title>
        <authorList>
            <person name="Zhou Z."/>
            <person name="Liu Y."/>
            <person name="Xu W."/>
            <person name="Pan J."/>
            <person name="Luo Z.H."/>
            <person name="Li M."/>
        </authorList>
    </citation>
    <scope>NUCLEOTIDE SEQUENCE [LARGE SCALE GENOMIC DNA]</scope>
    <source>
        <strain evidence="2">SpSt-914</strain>
    </source>
</reference>
<dbReference type="Pfam" id="PF07452">
    <property type="entry name" value="CHRD"/>
    <property type="match status" value="1"/>
</dbReference>
<organism evidence="2">
    <name type="scientific">candidate division WOR-3 bacterium</name>
    <dbReference type="NCBI Taxonomy" id="2052148"/>
    <lineage>
        <taxon>Bacteria</taxon>
        <taxon>Bacteria division WOR-3</taxon>
    </lineage>
</organism>
<accession>A0A7V3V064</accession>
<dbReference type="AlphaFoldDB" id="A0A7V3V064"/>
<comment type="caution">
    <text evidence="2">The sequence shown here is derived from an EMBL/GenBank/DDBJ whole genome shotgun (WGS) entry which is preliminary data.</text>
</comment>
<name>A0A7V3V064_UNCW3</name>
<evidence type="ECO:0000313" key="2">
    <source>
        <dbReference type="EMBL" id="HGD13381.1"/>
    </source>
</evidence>
<dbReference type="InterPro" id="IPR010895">
    <property type="entry name" value="CHRD"/>
</dbReference>
<dbReference type="EMBL" id="DTMZ01000106">
    <property type="protein sequence ID" value="HGD13381.1"/>
    <property type="molecule type" value="Genomic_DNA"/>
</dbReference>
<protein>
    <submittedName>
        <fullName evidence="2">CHRD domain-containing protein</fullName>
    </submittedName>
</protein>
<gene>
    <name evidence="2" type="ORF">ENX16_04805</name>
</gene>
<feature type="domain" description="CHRD" evidence="1">
    <location>
        <begin position="19"/>
        <end position="65"/>
    </location>
</feature>